<feature type="non-terminal residue" evidence="2">
    <location>
        <position position="68"/>
    </location>
</feature>
<sequence length="68" mass="7299">MARPTGPAKAAPKARKSTGGKAPRVELATRPLADTCYDNRPGPSKEEMKAASEPLNCEEDCELDPDEE</sequence>
<evidence type="ECO:0000313" key="3">
    <source>
        <dbReference type="Proteomes" id="UP000030108"/>
    </source>
</evidence>
<dbReference type="Proteomes" id="UP000030108">
    <property type="component" value="Unassembled WGS sequence"/>
</dbReference>
<organism evidence="2 3">
    <name type="scientific">Rhizoctonia solani AG-3 Rhs1AP</name>
    <dbReference type="NCBI Taxonomy" id="1086054"/>
    <lineage>
        <taxon>Eukaryota</taxon>
        <taxon>Fungi</taxon>
        <taxon>Dikarya</taxon>
        <taxon>Basidiomycota</taxon>
        <taxon>Agaricomycotina</taxon>
        <taxon>Agaricomycetes</taxon>
        <taxon>Cantharellales</taxon>
        <taxon>Ceratobasidiaceae</taxon>
        <taxon>Rhizoctonia</taxon>
    </lineage>
</organism>
<name>A0A0A1ULA5_9AGAM</name>
<feature type="region of interest" description="Disordered" evidence="1">
    <location>
        <begin position="1"/>
        <end position="68"/>
    </location>
</feature>
<protein>
    <submittedName>
        <fullName evidence="2">Uncharacterized protein</fullName>
    </submittedName>
</protein>
<accession>A0A0A1ULA5</accession>
<proteinExistence type="predicted"/>
<comment type="caution">
    <text evidence="2">The sequence shown here is derived from an EMBL/GenBank/DDBJ whole genome shotgun (WGS) entry which is preliminary data.</text>
</comment>
<reference evidence="3" key="1">
    <citation type="journal article" date="2014" name="Genome Announc.">
        <title>Draft genome sequence of the plant-pathogenic soil fungus Rhizoctonia solani anastomosis group 3 strain Rhs1AP.</title>
        <authorList>
            <person name="Cubeta M.A."/>
            <person name="Thomas E."/>
            <person name="Dean R.A."/>
            <person name="Jabaji S."/>
            <person name="Neate S.M."/>
            <person name="Tavantzis S."/>
            <person name="Toda T."/>
            <person name="Vilgalys R."/>
            <person name="Bharathan N."/>
            <person name="Fedorova-Abrams N."/>
            <person name="Pakala S.B."/>
            <person name="Pakala S.M."/>
            <person name="Zafar N."/>
            <person name="Joardar V."/>
            <person name="Losada L."/>
            <person name="Nierman W.C."/>
        </authorList>
    </citation>
    <scope>NUCLEOTIDE SEQUENCE [LARGE SCALE GENOMIC DNA]</scope>
    <source>
        <strain evidence="3">AG-3</strain>
    </source>
</reference>
<dbReference type="AlphaFoldDB" id="A0A0A1ULA5"/>
<gene>
    <name evidence="2" type="ORF">RSOL_299130</name>
</gene>
<evidence type="ECO:0000313" key="2">
    <source>
        <dbReference type="EMBL" id="EUC59161.1"/>
    </source>
</evidence>
<feature type="compositionally biased region" description="Acidic residues" evidence="1">
    <location>
        <begin position="56"/>
        <end position="68"/>
    </location>
</feature>
<evidence type="ECO:0000256" key="1">
    <source>
        <dbReference type="SAM" id="MobiDB-lite"/>
    </source>
</evidence>
<dbReference type="EMBL" id="JATN01000321">
    <property type="protein sequence ID" value="EUC59161.1"/>
    <property type="molecule type" value="Genomic_DNA"/>
</dbReference>